<gene>
    <name evidence="3" type="ORF">ACFOGH_12980</name>
</gene>
<accession>A0ABV7IZJ9</accession>
<protein>
    <submittedName>
        <fullName evidence="3">DUF1294 domain-containing protein</fullName>
    </submittedName>
</protein>
<keyword evidence="4" id="KW-1185">Reference proteome</keyword>
<evidence type="ECO:0000313" key="3">
    <source>
        <dbReference type="EMBL" id="MFC3181910.1"/>
    </source>
</evidence>
<comment type="caution">
    <text evidence="3">The sequence shown here is derived from an EMBL/GenBank/DDBJ whole genome shotgun (WGS) entry which is preliminary data.</text>
</comment>
<sequence>MISAILTPGPTAFAALCLAGYILLANGLAYTAFAVDKSRAINAQGRIPERSLLILATLGGWLGAKIAQHRLRHKTRKQPFGILLNLSVLILPGLFATAMILQSDLTWDKISTHVTTQAQGLFSGSAASDAPALPRRFGPGSDAETP</sequence>
<keyword evidence="2" id="KW-1133">Transmembrane helix</keyword>
<dbReference type="Pfam" id="PF06961">
    <property type="entry name" value="DUF1294"/>
    <property type="match status" value="1"/>
</dbReference>
<reference evidence="4" key="1">
    <citation type="journal article" date="2019" name="Int. J. Syst. Evol. Microbiol.">
        <title>The Global Catalogue of Microorganisms (GCM) 10K type strain sequencing project: providing services to taxonomists for standard genome sequencing and annotation.</title>
        <authorList>
            <consortium name="The Broad Institute Genomics Platform"/>
            <consortium name="The Broad Institute Genome Sequencing Center for Infectious Disease"/>
            <person name="Wu L."/>
            <person name="Ma J."/>
        </authorList>
    </citation>
    <scope>NUCLEOTIDE SEQUENCE [LARGE SCALE GENOMIC DNA]</scope>
    <source>
        <strain evidence="4">KCTC 52039</strain>
    </source>
</reference>
<evidence type="ECO:0000256" key="1">
    <source>
        <dbReference type="SAM" id="MobiDB-lite"/>
    </source>
</evidence>
<dbReference type="InterPro" id="IPR010718">
    <property type="entry name" value="DUF1294"/>
</dbReference>
<name>A0ABV7IZJ9_9RHOB</name>
<proteinExistence type="predicted"/>
<keyword evidence="2" id="KW-0472">Membrane</keyword>
<feature type="transmembrane region" description="Helical" evidence="2">
    <location>
        <begin position="52"/>
        <end position="68"/>
    </location>
</feature>
<evidence type="ECO:0000313" key="4">
    <source>
        <dbReference type="Proteomes" id="UP001595547"/>
    </source>
</evidence>
<dbReference type="EMBL" id="JBHRTO010000001">
    <property type="protein sequence ID" value="MFC3181910.1"/>
    <property type="molecule type" value="Genomic_DNA"/>
</dbReference>
<feature type="transmembrane region" description="Helical" evidence="2">
    <location>
        <begin position="80"/>
        <end position="101"/>
    </location>
</feature>
<dbReference type="RefSeq" id="WP_380073492.1">
    <property type="nucleotide sequence ID" value="NZ_JBHRTO010000001.1"/>
</dbReference>
<feature type="region of interest" description="Disordered" evidence="1">
    <location>
        <begin position="125"/>
        <end position="146"/>
    </location>
</feature>
<feature type="transmembrane region" description="Helical" evidence="2">
    <location>
        <begin position="12"/>
        <end position="32"/>
    </location>
</feature>
<organism evidence="3 4">
    <name type="scientific">Cypionkella sinensis</name>
    <dbReference type="NCBI Taxonomy" id="1756043"/>
    <lineage>
        <taxon>Bacteria</taxon>
        <taxon>Pseudomonadati</taxon>
        <taxon>Pseudomonadota</taxon>
        <taxon>Alphaproteobacteria</taxon>
        <taxon>Rhodobacterales</taxon>
        <taxon>Paracoccaceae</taxon>
        <taxon>Cypionkella</taxon>
    </lineage>
</organism>
<dbReference type="Proteomes" id="UP001595547">
    <property type="component" value="Unassembled WGS sequence"/>
</dbReference>
<keyword evidence="2" id="KW-0812">Transmembrane</keyword>
<evidence type="ECO:0000256" key="2">
    <source>
        <dbReference type="SAM" id="Phobius"/>
    </source>
</evidence>